<evidence type="ECO:0000256" key="2">
    <source>
        <dbReference type="ARBA" id="ARBA00001947"/>
    </source>
</evidence>
<reference evidence="12 13" key="1">
    <citation type="journal article" date="2015" name="Plant Cell">
        <title>Oil accumulation by the oleaginous diatom Fistulifera solaris as revealed by the genome and transcriptome.</title>
        <authorList>
            <person name="Tanaka T."/>
            <person name="Maeda Y."/>
            <person name="Veluchamy A."/>
            <person name="Tanaka M."/>
            <person name="Abida H."/>
            <person name="Marechal E."/>
            <person name="Bowler C."/>
            <person name="Muto M."/>
            <person name="Sunaga Y."/>
            <person name="Tanaka M."/>
            <person name="Yoshino T."/>
            <person name="Taniguchi T."/>
            <person name="Fukuda Y."/>
            <person name="Nemoto M."/>
            <person name="Matsumoto M."/>
            <person name="Wong P.S."/>
            <person name="Aburatani S."/>
            <person name="Fujibuchi W."/>
        </authorList>
    </citation>
    <scope>NUCLEOTIDE SEQUENCE [LARGE SCALE GENOMIC DNA]</scope>
    <source>
        <strain evidence="12 13">JPCC DA0580</strain>
    </source>
</reference>
<dbReference type="SUPFAM" id="SSF101821">
    <property type="entry name" value="Aminopeptidase/glucanase lid domain"/>
    <property type="match status" value="1"/>
</dbReference>
<dbReference type="Proteomes" id="UP000198406">
    <property type="component" value="Unassembled WGS sequence"/>
</dbReference>
<dbReference type="PANTHER" id="PTHR28570">
    <property type="entry name" value="ASPARTYL AMINOPEPTIDASE"/>
    <property type="match status" value="1"/>
</dbReference>
<comment type="caution">
    <text evidence="12">The sequence shown here is derived from an EMBL/GenBank/DDBJ whole genome shotgun (WGS) entry which is preliminary data.</text>
</comment>
<dbReference type="EMBL" id="BDSP01000147">
    <property type="protein sequence ID" value="GAX20372.1"/>
    <property type="molecule type" value="Genomic_DNA"/>
</dbReference>
<organism evidence="12 13">
    <name type="scientific">Fistulifera solaris</name>
    <name type="common">Oleaginous diatom</name>
    <dbReference type="NCBI Taxonomy" id="1519565"/>
    <lineage>
        <taxon>Eukaryota</taxon>
        <taxon>Sar</taxon>
        <taxon>Stramenopiles</taxon>
        <taxon>Ochrophyta</taxon>
        <taxon>Bacillariophyta</taxon>
        <taxon>Bacillariophyceae</taxon>
        <taxon>Bacillariophycidae</taxon>
        <taxon>Naviculales</taxon>
        <taxon>Naviculaceae</taxon>
        <taxon>Fistulifera</taxon>
    </lineage>
</organism>
<dbReference type="AlphaFoldDB" id="A0A1Z5K2J9"/>
<evidence type="ECO:0000256" key="6">
    <source>
        <dbReference type="ARBA" id="ARBA00022670"/>
    </source>
</evidence>
<dbReference type="SUPFAM" id="SSF53187">
    <property type="entry name" value="Zn-dependent exopeptidases"/>
    <property type="match status" value="1"/>
</dbReference>
<evidence type="ECO:0000256" key="9">
    <source>
        <dbReference type="ARBA" id="ARBA00022833"/>
    </source>
</evidence>
<dbReference type="Pfam" id="PF02127">
    <property type="entry name" value="Peptidase_M18"/>
    <property type="match status" value="1"/>
</dbReference>
<evidence type="ECO:0000256" key="4">
    <source>
        <dbReference type="ARBA" id="ARBA00011965"/>
    </source>
</evidence>
<evidence type="ECO:0000256" key="1">
    <source>
        <dbReference type="ARBA" id="ARBA00001335"/>
    </source>
</evidence>
<comment type="similarity">
    <text evidence="3 11">Belongs to the peptidase M18 family.</text>
</comment>
<evidence type="ECO:0000256" key="3">
    <source>
        <dbReference type="ARBA" id="ARBA00008290"/>
    </source>
</evidence>
<dbReference type="GO" id="GO:0006508">
    <property type="term" value="P:proteolysis"/>
    <property type="evidence" value="ECO:0007669"/>
    <property type="project" value="UniProtKB-KW"/>
</dbReference>
<comment type="catalytic activity">
    <reaction evidence="1">
        <text>Release of an N-terminal aspartate or glutamate from a peptide, with a preference for aspartate.</text>
        <dbReference type="EC" id="3.4.11.21"/>
    </reaction>
</comment>
<keyword evidence="7 11" id="KW-0479">Metal-binding</keyword>
<dbReference type="InterPro" id="IPR001948">
    <property type="entry name" value="Peptidase_M18"/>
</dbReference>
<name>A0A1Z5K2J9_FISSO</name>
<dbReference type="InterPro" id="IPR023358">
    <property type="entry name" value="Peptidase_M18_dom2"/>
</dbReference>
<dbReference type="FunFam" id="2.30.250.10:FF:000001">
    <property type="entry name" value="Aspartyl aminopeptidase 1"/>
    <property type="match status" value="1"/>
</dbReference>
<dbReference type="GO" id="GO:0004177">
    <property type="term" value="F:aminopeptidase activity"/>
    <property type="evidence" value="ECO:0007669"/>
    <property type="project" value="UniProtKB-KW"/>
</dbReference>
<evidence type="ECO:0000313" key="12">
    <source>
        <dbReference type="EMBL" id="GAX20372.1"/>
    </source>
</evidence>
<evidence type="ECO:0000256" key="11">
    <source>
        <dbReference type="RuleBase" id="RU004386"/>
    </source>
</evidence>
<dbReference type="OrthoDB" id="9880441at2759"/>
<keyword evidence="8 11" id="KW-0378">Hydrolase</keyword>
<dbReference type="GO" id="GO:0005737">
    <property type="term" value="C:cytoplasm"/>
    <property type="evidence" value="ECO:0007669"/>
    <property type="project" value="UniProtKB-ARBA"/>
</dbReference>
<sequence>MKLPAITLIIGCAIWQKYAQALAAHPLAKTAEHLPLAQQAMEYINQSTDPFHAVQTSIRTLQQAGFVELEETDEPLLKIQPGGKYYMTRNRSTLVAFAVGQQYNPQAGFQIIGGHTDSPNLRVKPRSKRTANGCIQLGVECYGGGLWYTWFDRDLGLSGRVLVRQSDDTIQQQLVQIDRALLRISNLAIHLQTAKERDAFAFNKEDHLSPILAMEVKKALTGTSEKTEEDNNKKDGWTEHQEPALLQILAHELQVETSQIVDFELCLFDTQKAALGGAYSEFLHAGRLDNLASCFMAVQALTHHVQEKKLDQASGIAMIVLYDHEEVGSSSAVGAASPIMTETIRRITTALNDQRQDLELYNQVISRSFCLSADQAHAIHPNYAGKHEKLHQPAMNAGMVIKRNTNQRYATTVLTGVLMREVARRAQLPPLQEFMIRQDCGCGSTIGPLISERTGMRTIDMGCPQLSMHSIRETMGVCDLTNGLNLFRAFFEHFPQVDASVGK</sequence>
<evidence type="ECO:0000256" key="10">
    <source>
        <dbReference type="ARBA" id="ARBA00023049"/>
    </source>
</evidence>
<accession>A0A1Z5K2J9</accession>
<dbReference type="Gene3D" id="3.40.630.10">
    <property type="entry name" value="Zn peptidases"/>
    <property type="match status" value="1"/>
</dbReference>
<dbReference type="CDD" id="cd05658">
    <property type="entry name" value="M18_DAP"/>
    <property type="match status" value="1"/>
</dbReference>
<evidence type="ECO:0000256" key="8">
    <source>
        <dbReference type="ARBA" id="ARBA00022801"/>
    </source>
</evidence>
<dbReference type="Gene3D" id="2.30.250.10">
    <property type="entry name" value="Aminopeptidase i, Domain 2"/>
    <property type="match status" value="1"/>
</dbReference>
<dbReference type="PRINTS" id="PR00932">
    <property type="entry name" value="AMINO1PTASE"/>
</dbReference>
<keyword evidence="5 11" id="KW-0031">Aminopeptidase</keyword>
<evidence type="ECO:0000313" key="13">
    <source>
        <dbReference type="Proteomes" id="UP000198406"/>
    </source>
</evidence>
<keyword evidence="13" id="KW-1185">Reference proteome</keyword>
<keyword evidence="9 11" id="KW-0862">Zinc</keyword>
<evidence type="ECO:0000256" key="5">
    <source>
        <dbReference type="ARBA" id="ARBA00022438"/>
    </source>
</evidence>
<dbReference type="GO" id="GO:0008237">
    <property type="term" value="F:metallopeptidase activity"/>
    <property type="evidence" value="ECO:0007669"/>
    <property type="project" value="UniProtKB-KW"/>
</dbReference>
<keyword evidence="10 11" id="KW-0482">Metalloprotease</keyword>
<comment type="cofactor">
    <cofactor evidence="2">
        <name>Zn(2+)</name>
        <dbReference type="ChEBI" id="CHEBI:29105"/>
    </cofactor>
</comment>
<dbReference type="EC" id="3.4.11.21" evidence="4"/>
<dbReference type="InParanoid" id="A0A1Z5K2J9"/>
<proteinExistence type="inferred from homology"/>
<dbReference type="GO" id="GO:0008270">
    <property type="term" value="F:zinc ion binding"/>
    <property type="evidence" value="ECO:0007669"/>
    <property type="project" value="InterPro"/>
</dbReference>
<dbReference type="NCBIfam" id="NF002759">
    <property type="entry name" value="PRK02813.1"/>
    <property type="match status" value="1"/>
</dbReference>
<dbReference type="PANTHER" id="PTHR28570:SF3">
    <property type="entry name" value="ASPARTYL AMINOPEPTIDASE"/>
    <property type="match status" value="1"/>
</dbReference>
<dbReference type="FunCoup" id="A0A1Z5K2J9">
    <property type="interactions" value="702"/>
</dbReference>
<keyword evidence="6 11" id="KW-0645">Protease</keyword>
<gene>
    <name evidence="12" type="ORF">FisN_9Hh084</name>
</gene>
<protein>
    <recommendedName>
        <fullName evidence="4">aspartyl aminopeptidase</fullName>
        <ecNumber evidence="4">3.4.11.21</ecNumber>
    </recommendedName>
</protein>
<evidence type="ECO:0000256" key="7">
    <source>
        <dbReference type="ARBA" id="ARBA00022723"/>
    </source>
</evidence>